<sequence length="532" mass="59630">MPPKSSKLSKLAERLQPQDGFSQAGFIEVPDAEAEEERTTDIRKRLIICCDGTWFASDKGAKNLPSNVARIGRLIANEGEAIVIENDKTVLKKVPQIVYYQSGVGTGNLTFVDKRVQGALGQGLDENVCTAYNFLCNNYANGDEIFLFGFSRGAYTARALSGLIVSAGILPPGSMSKFYSMYEAYKGKTKGQAFQESDWWKKNAGELRITHKHVSIQFVGVWDTVGALGLPDNLISKVYDFNKNLKFHDTELSDKIRKAAHALALDEYRGTFGPTMWYDRKPPTGNRRTNLIQCWFPGYHAHIGGGTTDSLDDESSIDDLTLAWMIDQIGDSLTFSQEEMDVFVAQQTHPDNHRWGEGTLTDSASYAYLAPGAGGWATRTPGEYKLEIPESERGDYYLPTKHYETNEFIHPSVRYRMGKMKVQPQSLGNTKGWLGGKNPITKYSPAALEGFNVVKSEDGSWPTRWIKASRNKGDPDIEIPEYQLPSKWEKTSEGLERRLLPPEVMDELDEENSRQPVRENTGFNPEYGHSMR</sequence>
<feature type="region of interest" description="Disordered" evidence="1">
    <location>
        <begin position="488"/>
        <end position="532"/>
    </location>
</feature>
<dbReference type="EMBL" id="CAJRGZ010000019">
    <property type="protein sequence ID" value="CAG5158500.1"/>
    <property type="molecule type" value="Genomic_DNA"/>
</dbReference>
<evidence type="ECO:0000259" key="2">
    <source>
        <dbReference type="Pfam" id="PF09994"/>
    </source>
</evidence>
<dbReference type="PANTHER" id="PTHR33840:SF1">
    <property type="entry name" value="TLE1 PHOSPHOLIPASE DOMAIN-CONTAINING PROTEIN"/>
    <property type="match status" value="1"/>
</dbReference>
<dbReference type="PANTHER" id="PTHR33840">
    <property type="match status" value="1"/>
</dbReference>
<dbReference type="Proteomes" id="UP000676310">
    <property type="component" value="Unassembled WGS sequence"/>
</dbReference>
<evidence type="ECO:0000256" key="1">
    <source>
        <dbReference type="SAM" id="MobiDB-lite"/>
    </source>
</evidence>
<accession>A0A8J2I683</accession>
<feature type="compositionally biased region" description="Basic and acidic residues" evidence="1">
    <location>
        <begin position="488"/>
        <end position="500"/>
    </location>
</feature>
<feature type="domain" description="T6SS Phospholipase effector Tle1-like catalytic" evidence="2">
    <location>
        <begin position="44"/>
        <end position="328"/>
    </location>
</feature>
<evidence type="ECO:0000313" key="4">
    <source>
        <dbReference type="Proteomes" id="UP000676310"/>
    </source>
</evidence>
<dbReference type="OrthoDB" id="3057168at2759"/>
<dbReference type="Pfam" id="PF09994">
    <property type="entry name" value="T6SS_Tle1-like_cat"/>
    <property type="match status" value="1"/>
</dbReference>
<dbReference type="RefSeq" id="XP_043168663.1">
    <property type="nucleotide sequence ID" value="XM_043312728.1"/>
</dbReference>
<organism evidence="3 4">
    <name type="scientific">Alternaria atra</name>
    <dbReference type="NCBI Taxonomy" id="119953"/>
    <lineage>
        <taxon>Eukaryota</taxon>
        <taxon>Fungi</taxon>
        <taxon>Dikarya</taxon>
        <taxon>Ascomycota</taxon>
        <taxon>Pezizomycotina</taxon>
        <taxon>Dothideomycetes</taxon>
        <taxon>Pleosporomycetidae</taxon>
        <taxon>Pleosporales</taxon>
        <taxon>Pleosporineae</taxon>
        <taxon>Pleosporaceae</taxon>
        <taxon>Alternaria</taxon>
        <taxon>Alternaria sect. Ulocladioides</taxon>
    </lineage>
</organism>
<name>A0A8J2I683_9PLEO</name>
<dbReference type="AlphaFoldDB" id="A0A8J2I683"/>
<dbReference type="InterPro" id="IPR018712">
    <property type="entry name" value="Tle1-like_cat"/>
</dbReference>
<evidence type="ECO:0000313" key="3">
    <source>
        <dbReference type="EMBL" id="CAG5158500.1"/>
    </source>
</evidence>
<reference evidence="3" key="1">
    <citation type="submission" date="2021-05" db="EMBL/GenBank/DDBJ databases">
        <authorList>
            <person name="Stam R."/>
        </authorList>
    </citation>
    <scope>NUCLEOTIDE SEQUENCE</scope>
    <source>
        <strain evidence="3">CS162</strain>
    </source>
</reference>
<dbReference type="GeneID" id="67016854"/>
<protein>
    <recommendedName>
        <fullName evidence="2">T6SS Phospholipase effector Tle1-like catalytic domain-containing protein</fullName>
    </recommendedName>
</protein>
<keyword evidence="4" id="KW-1185">Reference proteome</keyword>
<proteinExistence type="predicted"/>
<comment type="caution">
    <text evidence="3">The sequence shown here is derived from an EMBL/GenBank/DDBJ whole genome shotgun (WGS) entry which is preliminary data.</text>
</comment>
<gene>
    <name evidence="3" type="ORF">ALTATR162_LOCUS5111</name>
</gene>